<sequence length="517" mass="58474">MQTRWSTAEFSSGRGPTVAAAAFAAPVSRRRCSSHSAASKEQRHGGARSSRTRRAMAIQRISKRALALDHAVLENEPCASSAFIRNCENCTFWVVTRQFRLRDCSNCTFYLPRFAWKAVFGPESRAHSEDMTMSLEEVFPGLQDNRLSWFLQLPVDQRVIRQGSSNVQDLQEAAKTILQLLNVWLIEPVCAVCGPVGPFADHFFKKGRHSWELSKCRDAGFDGWQSWRFPLGEIWLNHLTYELQVMRMETEPVLTARKLQELPSEGKWHCLGPAVCCQTAATKNHWTTAWPNMCGGRSRWKQLMTTPFRRLEELLQANGILDGCGLCPNQHWLSPSDSTGHSHYKALASLAWLPADDAQPRIQHFRVGVAGWLRFDHLTGSIYMYREQVPPALTRPFGAELPTRPARVSPPPEGVENSQVDPESTSSAPSDRGSRLKLLKEKLLKEMQPGTVFEMMSTRSRLKISPMSCRRFHAPGDPSRVWWQDCTTNFTYRQRPGAPAVIFVVGPPGEEFEKCKF</sequence>
<evidence type="ECO:0000313" key="3">
    <source>
        <dbReference type="EMBL" id="CAJ1398542.1"/>
    </source>
</evidence>
<evidence type="ECO:0000313" key="4">
    <source>
        <dbReference type="Proteomes" id="UP001178507"/>
    </source>
</evidence>
<proteinExistence type="predicted"/>
<dbReference type="EMBL" id="CAUJNA010003304">
    <property type="protein sequence ID" value="CAJ1398542.1"/>
    <property type="molecule type" value="Genomic_DNA"/>
</dbReference>
<dbReference type="InterPro" id="IPR012945">
    <property type="entry name" value="Tubulin-bd_cofactor_C_dom"/>
</dbReference>
<organism evidence="3 4">
    <name type="scientific">Effrenium voratum</name>
    <dbReference type="NCBI Taxonomy" id="2562239"/>
    <lineage>
        <taxon>Eukaryota</taxon>
        <taxon>Sar</taxon>
        <taxon>Alveolata</taxon>
        <taxon>Dinophyceae</taxon>
        <taxon>Suessiales</taxon>
        <taxon>Symbiodiniaceae</taxon>
        <taxon>Effrenium</taxon>
    </lineage>
</organism>
<evidence type="ECO:0000259" key="2">
    <source>
        <dbReference type="Pfam" id="PF07986"/>
    </source>
</evidence>
<reference evidence="3" key="1">
    <citation type="submission" date="2023-08" db="EMBL/GenBank/DDBJ databases">
        <authorList>
            <person name="Chen Y."/>
            <person name="Shah S."/>
            <person name="Dougan E. K."/>
            <person name="Thang M."/>
            <person name="Chan C."/>
        </authorList>
    </citation>
    <scope>NUCLEOTIDE SEQUENCE</scope>
</reference>
<dbReference type="Proteomes" id="UP001178507">
    <property type="component" value="Unassembled WGS sequence"/>
</dbReference>
<feature type="compositionally biased region" description="Polar residues" evidence="1">
    <location>
        <begin position="416"/>
        <end position="429"/>
    </location>
</feature>
<dbReference type="AlphaFoldDB" id="A0AA36N8Y6"/>
<feature type="domain" description="Tubulin binding cofactor C-like" evidence="2">
    <location>
        <begin position="76"/>
        <end position="111"/>
    </location>
</feature>
<comment type="caution">
    <text evidence="3">The sequence shown here is derived from an EMBL/GenBank/DDBJ whole genome shotgun (WGS) entry which is preliminary data.</text>
</comment>
<keyword evidence="4" id="KW-1185">Reference proteome</keyword>
<gene>
    <name evidence="3" type="ORF">EVOR1521_LOCUS22313</name>
</gene>
<dbReference type="InterPro" id="IPR016098">
    <property type="entry name" value="CAP/MinC_C"/>
</dbReference>
<dbReference type="Gene3D" id="2.160.20.70">
    <property type="match status" value="1"/>
</dbReference>
<protein>
    <recommendedName>
        <fullName evidence="2">Tubulin binding cofactor C-like domain-containing protein</fullName>
    </recommendedName>
</protein>
<evidence type="ECO:0000256" key="1">
    <source>
        <dbReference type="SAM" id="MobiDB-lite"/>
    </source>
</evidence>
<accession>A0AA36N8Y6</accession>
<feature type="region of interest" description="Disordered" evidence="1">
    <location>
        <begin position="32"/>
        <end position="53"/>
    </location>
</feature>
<name>A0AA36N8Y6_9DINO</name>
<feature type="region of interest" description="Disordered" evidence="1">
    <location>
        <begin position="396"/>
        <end position="433"/>
    </location>
</feature>
<dbReference type="Pfam" id="PF07986">
    <property type="entry name" value="TBCC"/>
    <property type="match status" value="1"/>
</dbReference>